<evidence type="ECO:0000313" key="2">
    <source>
        <dbReference type="EMBL" id="GHF76639.1"/>
    </source>
</evidence>
<dbReference type="Proteomes" id="UP000658656">
    <property type="component" value="Unassembled WGS sequence"/>
</dbReference>
<dbReference type="InterPro" id="IPR012924">
    <property type="entry name" value="TfuA_core"/>
</dbReference>
<name>A0A8H9MD48_9PSEU</name>
<proteinExistence type="predicted"/>
<dbReference type="RefSeq" id="WP_183176617.1">
    <property type="nucleotide sequence ID" value="NZ_BNAV01000011.1"/>
</dbReference>
<keyword evidence="3" id="KW-1185">Reference proteome</keyword>
<dbReference type="EMBL" id="BNAV01000011">
    <property type="protein sequence ID" value="GHF76639.1"/>
    <property type="molecule type" value="Genomic_DNA"/>
</dbReference>
<feature type="domain" description="TfuA-like core" evidence="1">
    <location>
        <begin position="50"/>
        <end position="169"/>
    </location>
</feature>
<organism evidence="2 3">
    <name type="scientific">Amycolatopsis bartoniae</name>
    <dbReference type="NCBI Taxonomy" id="941986"/>
    <lineage>
        <taxon>Bacteria</taxon>
        <taxon>Bacillati</taxon>
        <taxon>Actinomycetota</taxon>
        <taxon>Actinomycetes</taxon>
        <taxon>Pseudonocardiales</taxon>
        <taxon>Pseudonocardiaceae</taxon>
        <taxon>Amycolatopsis</taxon>
    </lineage>
</organism>
<reference evidence="2" key="2">
    <citation type="submission" date="2020-09" db="EMBL/GenBank/DDBJ databases">
        <authorList>
            <person name="Sun Q."/>
            <person name="Zhou Y."/>
        </authorList>
    </citation>
    <scope>NUCLEOTIDE SEQUENCE</scope>
    <source>
        <strain evidence="2">CGMCC 4.7679</strain>
    </source>
</reference>
<accession>A0A8H9MD48</accession>
<dbReference type="AlphaFoldDB" id="A0A8H9MD48"/>
<reference evidence="2" key="1">
    <citation type="journal article" date="2014" name="Int. J. Syst. Evol. Microbiol.">
        <title>Complete genome sequence of Corynebacterium casei LMG S-19264T (=DSM 44701T), isolated from a smear-ripened cheese.</title>
        <authorList>
            <consortium name="US DOE Joint Genome Institute (JGI-PGF)"/>
            <person name="Walter F."/>
            <person name="Albersmeier A."/>
            <person name="Kalinowski J."/>
            <person name="Ruckert C."/>
        </authorList>
    </citation>
    <scope>NUCLEOTIDE SEQUENCE</scope>
    <source>
        <strain evidence="2">CGMCC 4.7679</strain>
    </source>
</reference>
<gene>
    <name evidence="2" type="ORF">GCM10017566_58440</name>
</gene>
<evidence type="ECO:0000259" key="1">
    <source>
        <dbReference type="Pfam" id="PF07812"/>
    </source>
</evidence>
<protein>
    <recommendedName>
        <fullName evidence="1">TfuA-like core domain-containing protein</fullName>
    </recommendedName>
</protein>
<dbReference type="Pfam" id="PF07812">
    <property type="entry name" value="TfuA"/>
    <property type="match status" value="1"/>
</dbReference>
<sequence length="430" mass="46547">MSTVHVYIGPTIDVDRVRELAPHARVHGPIAHGDLLRLELGPETTVLIVDGVYYQRPAVRHKEILHALARGTVVVGASSMGALRACELRDAGMIGVGDVYDQFASGVLDSDDEVAVAHLGAEDGHAPRTVALVSVRAACRHLVSAGRVTEELADAAVAAVRGLYFTERTPFAVRSVVRQAGLPAAEAEELLSALGRTPADAKYADAERALRLVAEVERPQGVSVVQTAHVRRWLRHHGPHARDTQATVVLQVAWPRMAECYEELVCQELARLWQVGPDLRALGAEFGRRTGLSSVSAGLAEYWLGDGNESASAAALGRLAVVTHRARPGVITVLDRLPRHPAVRGIWAEASELADRVSEFNRALLARDPGYLPARIPRARVLDWLAQRWQTDSVRCAALARGFLDEDDAVRAARRFLPYDLEIGLAVTGG</sequence>
<comment type="caution">
    <text evidence="2">The sequence shown here is derived from an EMBL/GenBank/DDBJ whole genome shotgun (WGS) entry which is preliminary data.</text>
</comment>
<evidence type="ECO:0000313" key="3">
    <source>
        <dbReference type="Proteomes" id="UP000658656"/>
    </source>
</evidence>